<protein>
    <submittedName>
        <fullName evidence="1">Uncharacterized protein</fullName>
    </submittedName>
</protein>
<evidence type="ECO:0000313" key="2">
    <source>
        <dbReference type="Proteomes" id="UP000249432"/>
    </source>
</evidence>
<proteinExistence type="predicted"/>
<dbReference type="AlphaFoldDB" id="A0A2W5T2Z1"/>
<accession>A0A2W5T2Z1</accession>
<evidence type="ECO:0000313" key="1">
    <source>
        <dbReference type="EMBL" id="PZR05745.1"/>
    </source>
</evidence>
<dbReference type="OMA" id="MTRMMAE"/>
<reference evidence="1 2" key="1">
    <citation type="submission" date="2017-08" db="EMBL/GenBank/DDBJ databases">
        <title>Infants hospitalized years apart are colonized by the same room-sourced microbial strains.</title>
        <authorList>
            <person name="Brooks B."/>
            <person name="Olm M.R."/>
            <person name="Firek B.A."/>
            <person name="Baker R."/>
            <person name="Thomas B.C."/>
            <person name="Morowitz M.J."/>
            <person name="Banfield J.F."/>
        </authorList>
    </citation>
    <scope>NUCLEOTIDE SEQUENCE [LARGE SCALE GENOMIC DNA]</scope>
    <source>
        <strain evidence="1">S2_003_000_R1_3</strain>
    </source>
</reference>
<sequence length="78" mass="8792">MFGRKSAADKAAAATYEAAERTTVPLDVPMTRMMAEELPILDSSSRQRVNDLLREYDGPLITSVDMLPEEIRDIMNLY</sequence>
<organism evidence="1 2">
    <name type="scientific">Corynebacterium kroppenstedtii</name>
    <dbReference type="NCBI Taxonomy" id="161879"/>
    <lineage>
        <taxon>Bacteria</taxon>
        <taxon>Bacillati</taxon>
        <taxon>Actinomycetota</taxon>
        <taxon>Actinomycetes</taxon>
        <taxon>Mycobacteriales</taxon>
        <taxon>Corynebacteriaceae</taxon>
        <taxon>Corynebacterium</taxon>
    </lineage>
</organism>
<comment type="caution">
    <text evidence="1">The sequence shown here is derived from an EMBL/GenBank/DDBJ whole genome shotgun (WGS) entry which is preliminary data.</text>
</comment>
<dbReference type="Proteomes" id="UP000249432">
    <property type="component" value="Unassembled WGS sequence"/>
</dbReference>
<dbReference type="RefSeq" id="WP_012732651.1">
    <property type="nucleotide sequence ID" value="NZ_CAKZHK010000010.1"/>
</dbReference>
<dbReference type="EMBL" id="QFRA01000005">
    <property type="protein sequence ID" value="PZR05745.1"/>
    <property type="molecule type" value="Genomic_DNA"/>
</dbReference>
<gene>
    <name evidence="1" type="ORF">DI525_03625</name>
</gene>
<name>A0A2W5T2Z1_9CORY</name>